<dbReference type="InterPro" id="IPR013766">
    <property type="entry name" value="Thioredoxin_domain"/>
</dbReference>
<reference evidence="6 7" key="1">
    <citation type="submission" date="2020-08" db="EMBL/GenBank/DDBJ databases">
        <title>A Genomic Blueprint of the Chicken Gut Microbiome.</title>
        <authorList>
            <person name="Gilroy R."/>
            <person name="Ravi A."/>
            <person name="Getino M."/>
            <person name="Pursley I."/>
            <person name="Horton D.L."/>
            <person name="Alikhan N.-F."/>
            <person name="Baker D."/>
            <person name="Gharbi K."/>
            <person name="Hall N."/>
            <person name="Watson M."/>
            <person name="Adriaenssens E.M."/>
            <person name="Foster-Nyarko E."/>
            <person name="Jarju S."/>
            <person name="Secka A."/>
            <person name="Antonio M."/>
            <person name="Oren A."/>
            <person name="Chaudhuri R."/>
            <person name="La Ragione R.M."/>
            <person name="Hildebrand F."/>
            <person name="Pallen M.J."/>
        </authorList>
    </citation>
    <scope>NUCLEOTIDE SEQUENCE [LARGE SCALE GENOMIC DNA]</scope>
    <source>
        <strain evidence="6 7">Sa1CVN1</strain>
    </source>
</reference>
<name>A0ABR8Y5Q2_9BACT</name>
<dbReference type="InterPro" id="IPR017937">
    <property type="entry name" value="Thioredoxin_CS"/>
</dbReference>
<evidence type="ECO:0000313" key="6">
    <source>
        <dbReference type="EMBL" id="MBD8039477.1"/>
    </source>
</evidence>
<protein>
    <submittedName>
        <fullName evidence="6">AhpC/TSA family protein</fullName>
    </submittedName>
</protein>
<accession>A0ABR8Y5Q2</accession>
<dbReference type="PROSITE" id="PS00194">
    <property type="entry name" value="THIOREDOXIN_1"/>
    <property type="match status" value="1"/>
</dbReference>
<proteinExistence type="predicted"/>
<organism evidence="6 7">
    <name type="scientific">Phocaeicola intestinalis</name>
    <dbReference type="NCBI Taxonomy" id="2762212"/>
    <lineage>
        <taxon>Bacteria</taxon>
        <taxon>Pseudomonadati</taxon>
        <taxon>Bacteroidota</taxon>
        <taxon>Bacteroidia</taxon>
        <taxon>Bacteroidales</taxon>
        <taxon>Bacteroidaceae</taxon>
        <taxon>Phocaeicola</taxon>
    </lineage>
</organism>
<dbReference type="PROSITE" id="PS51257">
    <property type="entry name" value="PROKAR_LIPOPROTEIN"/>
    <property type="match status" value="1"/>
</dbReference>
<dbReference type="InterPro" id="IPR025380">
    <property type="entry name" value="DUF4369"/>
</dbReference>
<dbReference type="InterPro" id="IPR012336">
    <property type="entry name" value="Thioredoxin-like_fold"/>
</dbReference>
<sequence>MKKLCLLAALATLAACQPQEKGYTIEGTLTGDSIPEGKVYLQKQLPFEVMRIDSAVMEHGKFRLQGQINQPEMYTLYIDTRTNPQESPRGKVFVTNFYLENSPITIEGEFDCLPSIYWTPDRKVIPPVIKGSATQDLYQQLLTTLKPYSDSLQAIDRQFLEEYTKPMMADREHKKDYTDIGINLVTKQADYQQQYIQKVKAFIQQNPSSVVALDQLKALFSGLTVNFNEKEITEMKSWITDAWQGTPQLAELDSMVNVITPLALGNKYIDIDVENPDGKSVKLASLIPSGKYVLLDFWASWCGPCRAEIPHLVKVNKQYKDFAIISISVDEKREEWLKALKEENMSWTQARIADGIMGNTVKKYNITAVPTCIVLDPEGRFYKVNMRGPALDKFLKETYQH</sequence>
<dbReference type="Proteomes" id="UP000620874">
    <property type="component" value="Unassembled WGS sequence"/>
</dbReference>
<dbReference type="RefSeq" id="WP_191762994.1">
    <property type="nucleotide sequence ID" value="NZ_JACSPP010000006.1"/>
</dbReference>
<dbReference type="SUPFAM" id="SSF52833">
    <property type="entry name" value="Thioredoxin-like"/>
    <property type="match status" value="1"/>
</dbReference>
<evidence type="ECO:0000256" key="4">
    <source>
        <dbReference type="ARBA" id="ARBA00023284"/>
    </source>
</evidence>
<dbReference type="InterPro" id="IPR036249">
    <property type="entry name" value="Thioredoxin-like_sf"/>
</dbReference>
<evidence type="ECO:0000256" key="3">
    <source>
        <dbReference type="ARBA" id="ARBA00023157"/>
    </source>
</evidence>
<dbReference type="PANTHER" id="PTHR42852:SF6">
    <property type="entry name" value="THIOL:DISULFIDE INTERCHANGE PROTEIN DSBE"/>
    <property type="match status" value="1"/>
</dbReference>
<gene>
    <name evidence="6" type="ORF">H9625_03265</name>
</gene>
<dbReference type="CDD" id="cd02966">
    <property type="entry name" value="TlpA_like_family"/>
    <property type="match status" value="1"/>
</dbReference>
<dbReference type="EMBL" id="JACSPP010000006">
    <property type="protein sequence ID" value="MBD8039477.1"/>
    <property type="molecule type" value="Genomic_DNA"/>
</dbReference>
<keyword evidence="2" id="KW-0201">Cytochrome c-type biogenesis</keyword>
<comment type="caution">
    <text evidence="6">The sequence shown here is derived from an EMBL/GenBank/DDBJ whole genome shotgun (WGS) entry which is preliminary data.</text>
</comment>
<dbReference type="Pfam" id="PF14289">
    <property type="entry name" value="DUF4369"/>
    <property type="match status" value="1"/>
</dbReference>
<evidence type="ECO:0000256" key="2">
    <source>
        <dbReference type="ARBA" id="ARBA00022748"/>
    </source>
</evidence>
<feature type="domain" description="Thioredoxin" evidence="5">
    <location>
        <begin position="262"/>
        <end position="401"/>
    </location>
</feature>
<dbReference type="PROSITE" id="PS51352">
    <property type="entry name" value="THIOREDOXIN_2"/>
    <property type="match status" value="1"/>
</dbReference>
<evidence type="ECO:0000256" key="1">
    <source>
        <dbReference type="ARBA" id="ARBA00004196"/>
    </source>
</evidence>
<dbReference type="PANTHER" id="PTHR42852">
    <property type="entry name" value="THIOL:DISULFIDE INTERCHANGE PROTEIN DSBE"/>
    <property type="match status" value="1"/>
</dbReference>
<keyword evidence="7" id="KW-1185">Reference proteome</keyword>
<evidence type="ECO:0000313" key="7">
    <source>
        <dbReference type="Proteomes" id="UP000620874"/>
    </source>
</evidence>
<evidence type="ECO:0000259" key="5">
    <source>
        <dbReference type="PROSITE" id="PS51352"/>
    </source>
</evidence>
<dbReference type="Gene3D" id="3.40.30.10">
    <property type="entry name" value="Glutaredoxin"/>
    <property type="match status" value="1"/>
</dbReference>
<comment type="subcellular location">
    <subcellularLocation>
        <location evidence="1">Cell envelope</location>
    </subcellularLocation>
</comment>
<keyword evidence="4" id="KW-0676">Redox-active center</keyword>
<dbReference type="Pfam" id="PF13905">
    <property type="entry name" value="Thioredoxin_8"/>
    <property type="match status" value="1"/>
</dbReference>
<dbReference type="InterPro" id="IPR050553">
    <property type="entry name" value="Thioredoxin_ResA/DsbE_sf"/>
</dbReference>
<keyword evidence="3" id="KW-1015">Disulfide bond</keyword>